<dbReference type="InterPro" id="IPR000700">
    <property type="entry name" value="PAS-assoc_C"/>
</dbReference>
<dbReference type="Gene3D" id="3.30.450.20">
    <property type="entry name" value="PAS domain"/>
    <property type="match status" value="3"/>
</dbReference>
<evidence type="ECO:0000256" key="1">
    <source>
        <dbReference type="ARBA" id="ARBA00001946"/>
    </source>
</evidence>
<dbReference type="PROSITE" id="PS50887">
    <property type="entry name" value="GGDEF"/>
    <property type="match status" value="1"/>
</dbReference>
<dbReference type="Proteomes" id="UP000294862">
    <property type="component" value="Unassembled WGS sequence"/>
</dbReference>
<dbReference type="Pfam" id="PF08448">
    <property type="entry name" value="PAS_4"/>
    <property type="match status" value="2"/>
</dbReference>
<dbReference type="OrthoDB" id="8573350at2"/>
<evidence type="ECO:0000259" key="3">
    <source>
        <dbReference type="PROSITE" id="PS50113"/>
    </source>
</evidence>
<dbReference type="GO" id="GO:0003824">
    <property type="term" value="F:catalytic activity"/>
    <property type="evidence" value="ECO:0007669"/>
    <property type="project" value="UniProtKB-ARBA"/>
</dbReference>
<dbReference type="SUPFAM" id="SSF55073">
    <property type="entry name" value="Nucleotide cyclase"/>
    <property type="match status" value="1"/>
</dbReference>
<evidence type="ECO:0000259" key="4">
    <source>
        <dbReference type="PROSITE" id="PS50887"/>
    </source>
</evidence>
<feature type="domain" description="PAS" evidence="2">
    <location>
        <begin position="378"/>
        <end position="448"/>
    </location>
</feature>
<dbReference type="Gene3D" id="3.30.70.270">
    <property type="match status" value="1"/>
</dbReference>
<dbReference type="Gene3D" id="3.40.50.2300">
    <property type="match status" value="1"/>
</dbReference>
<dbReference type="PROSITE" id="PS50112">
    <property type="entry name" value="PAS"/>
    <property type="match status" value="2"/>
</dbReference>
<keyword evidence="6" id="KW-1185">Reference proteome</keyword>
<name>A0A4R2I7E3_9GAMM</name>
<dbReference type="CDD" id="cd01949">
    <property type="entry name" value="GGDEF"/>
    <property type="match status" value="1"/>
</dbReference>
<comment type="cofactor">
    <cofactor evidence="1">
        <name>Mg(2+)</name>
        <dbReference type="ChEBI" id="CHEBI:18420"/>
    </cofactor>
</comment>
<dbReference type="InterPro" id="IPR035965">
    <property type="entry name" value="PAS-like_dom_sf"/>
</dbReference>
<sequence>MTGTGTAQAALEVLVVVGTADEAGLRALFADSGASITSCPGTHEAVARLVHKAFDAVVLHVAGARQLESIAKLRARAPDVALLVLAARPDRTLCDLALARGASDALALPGLQPLVLQYALRLAVMGVLRAREQRTQSVSLRTVFDLDAHPVWICDPNTLRFLGANRAATETYGYSEEEFSALSVPDLRPRDVAVGPDLPPAGRTMVGRHRTKDGRELEVESFAERTVLSGRDVLLLRARDVTTERRAMRALEASERRFRDFFEHSTGFIWIHELDGTLLSINPAAAAALGRSVAELLGTPLRDLAPPHLRFLIDQYQQRIARAGEDAGFLRVQNRDGAELVWQYRNRLYTDADGSAYVMGYAQDITAMRAVEQALQLSEQRLRTVADTLPVKIAYVDAQQRFVFANEAFRRAYAAHAPTIVGEDLRSVLGDARYARREPYLGRALAGERVTFEDEEGDGDDYQCVEITFIPETAEKDGSVIGVHAMVQDITSKKREERRLIHLARIDPLTGLMNRAAFHECLDAAIERSREKEWLLSVFYLDVDRFKQVNDTHGHAVGDALIRAFATRLGENVRASDAVARLGGDEFVVVMEGIPDVKRVRTIATKLVMAMSRPFELRSEGLTLAVGASIGVAACKACPLPPAQLVARADAMLYEAKQAGRGTYRLELVAPVSPDQANA</sequence>
<dbReference type="InterPro" id="IPR000014">
    <property type="entry name" value="PAS"/>
</dbReference>
<dbReference type="SMART" id="SM00091">
    <property type="entry name" value="PAS"/>
    <property type="match status" value="3"/>
</dbReference>
<dbReference type="SMART" id="SM00267">
    <property type="entry name" value="GGDEF"/>
    <property type="match status" value="1"/>
</dbReference>
<reference evidence="5 6" key="1">
    <citation type="journal article" date="2015" name="Stand. Genomic Sci.">
        <title>Genomic Encyclopedia of Bacterial and Archaeal Type Strains, Phase III: the genomes of soil and plant-associated and newly described type strains.</title>
        <authorList>
            <person name="Whitman W.B."/>
            <person name="Woyke T."/>
            <person name="Klenk H.P."/>
            <person name="Zhou Y."/>
            <person name="Lilburn T.G."/>
            <person name="Beck B.J."/>
            <person name="De Vos P."/>
            <person name="Vandamme P."/>
            <person name="Eisen J.A."/>
            <person name="Garrity G."/>
            <person name="Hugenholtz P."/>
            <person name="Kyrpides N.C."/>
        </authorList>
    </citation>
    <scope>NUCLEOTIDE SEQUENCE [LARGE SCALE GENOMIC DNA]</scope>
    <source>
        <strain evidence="5 6">A3</strain>
    </source>
</reference>
<dbReference type="InterPro" id="IPR043128">
    <property type="entry name" value="Rev_trsase/Diguanyl_cyclase"/>
</dbReference>
<dbReference type="CDD" id="cd00130">
    <property type="entry name" value="PAS"/>
    <property type="match status" value="2"/>
</dbReference>
<dbReference type="InterPro" id="IPR013656">
    <property type="entry name" value="PAS_4"/>
</dbReference>
<evidence type="ECO:0000313" key="6">
    <source>
        <dbReference type="Proteomes" id="UP000294862"/>
    </source>
</evidence>
<organism evidence="5 6">
    <name type="scientific">Dokdonella fugitiva</name>
    <dbReference type="NCBI Taxonomy" id="328517"/>
    <lineage>
        <taxon>Bacteria</taxon>
        <taxon>Pseudomonadati</taxon>
        <taxon>Pseudomonadota</taxon>
        <taxon>Gammaproteobacteria</taxon>
        <taxon>Lysobacterales</taxon>
        <taxon>Rhodanobacteraceae</taxon>
        <taxon>Dokdonella</taxon>
    </lineage>
</organism>
<dbReference type="FunFam" id="3.30.70.270:FF:000001">
    <property type="entry name" value="Diguanylate cyclase domain protein"/>
    <property type="match status" value="1"/>
</dbReference>
<proteinExistence type="predicted"/>
<dbReference type="NCBIfam" id="TIGR00229">
    <property type="entry name" value="sensory_box"/>
    <property type="match status" value="2"/>
</dbReference>
<dbReference type="InterPro" id="IPR000160">
    <property type="entry name" value="GGDEF_dom"/>
</dbReference>
<evidence type="ECO:0000259" key="2">
    <source>
        <dbReference type="PROSITE" id="PS50112"/>
    </source>
</evidence>
<feature type="domain" description="PAC" evidence="3">
    <location>
        <begin position="326"/>
        <end position="377"/>
    </location>
</feature>
<gene>
    <name evidence="5" type="ORF">EV148_10545</name>
</gene>
<dbReference type="RefSeq" id="WP_131997608.1">
    <property type="nucleotide sequence ID" value="NZ_JACGXM010000003.1"/>
</dbReference>
<accession>A0A4R2I7E3</accession>
<feature type="domain" description="GGDEF" evidence="4">
    <location>
        <begin position="534"/>
        <end position="669"/>
    </location>
</feature>
<dbReference type="InterPro" id="IPR029787">
    <property type="entry name" value="Nucleotide_cyclase"/>
</dbReference>
<dbReference type="SUPFAM" id="SSF52172">
    <property type="entry name" value="CheY-like"/>
    <property type="match status" value="1"/>
</dbReference>
<dbReference type="PANTHER" id="PTHR44757">
    <property type="entry name" value="DIGUANYLATE CYCLASE DGCP"/>
    <property type="match status" value="1"/>
</dbReference>
<dbReference type="SUPFAM" id="SSF55785">
    <property type="entry name" value="PYP-like sensor domain (PAS domain)"/>
    <property type="match status" value="3"/>
</dbReference>
<dbReference type="InterPro" id="IPR011006">
    <property type="entry name" value="CheY-like_superfamily"/>
</dbReference>
<dbReference type="EMBL" id="SLWQ01000005">
    <property type="protein sequence ID" value="TCO40251.1"/>
    <property type="molecule type" value="Genomic_DNA"/>
</dbReference>
<dbReference type="AlphaFoldDB" id="A0A4R2I7E3"/>
<dbReference type="NCBIfam" id="TIGR00254">
    <property type="entry name" value="GGDEF"/>
    <property type="match status" value="1"/>
</dbReference>
<dbReference type="Pfam" id="PF13188">
    <property type="entry name" value="PAS_8"/>
    <property type="match status" value="1"/>
</dbReference>
<evidence type="ECO:0000313" key="5">
    <source>
        <dbReference type="EMBL" id="TCO40251.1"/>
    </source>
</evidence>
<dbReference type="InterPro" id="IPR052155">
    <property type="entry name" value="Biofilm_reg_signaling"/>
</dbReference>
<feature type="domain" description="PAS" evidence="2">
    <location>
        <begin position="254"/>
        <end position="324"/>
    </location>
</feature>
<dbReference type="PROSITE" id="PS50113">
    <property type="entry name" value="PAC"/>
    <property type="match status" value="1"/>
</dbReference>
<comment type="caution">
    <text evidence="5">The sequence shown here is derived from an EMBL/GenBank/DDBJ whole genome shotgun (WGS) entry which is preliminary data.</text>
</comment>
<dbReference type="Pfam" id="PF00990">
    <property type="entry name" value="GGDEF"/>
    <property type="match status" value="1"/>
</dbReference>
<protein>
    <submittedName>
        <fullName evidence="5">PAS domain S-box-containing protein/diguanylate cyclase (GGDEF)-like protein</fullName>
    </submittedName>
</protein>
<dbReference type="PANTHER" id="PTHR44757:SF2">
    <property type="entry name" value="BIOFILM ARCHITECTURE MAINTENANCE PROTEIN MBAA"/>
    <property type="match status" value="1"/>
</dbReference>